<evidence type="ECO:0000256" key="1">
    <source>
        <dbReference type="SAM" id="MobiDB-lite"/>
    </source>
</evidence>
<proteinExistence type="predicted"/>
<feature type="compositionally biased region" description="Polar residues" evidence="1">
    <location>
        <begin position="485"/>
        <end position="499"/>
    </location>
</feature>
<feature type="domain" description="Fungal lipase-type" evidence="2">
    <location>
        <begin position="209"/>
        <end position="367"/>
    </location>
</feature>
<dbReference type="Gene3D" id="3.40.50.1820">
    <property type="entry name" value="alpha/beta hydrolase"/>
    <property type="match status" value="1"/>
</dbReference>
<evidence type="ECO:0000259" key="2">
    <source>
        <dbReference type="Pfam" id="PF01764"/>
    </source>
</evidence>
<dbReference type="InterPro" id="IPR051218">
    <property type="entry name" value="Sec_MonoDiacylglyc_Lipase"/>
</dbReference>
<name>A0A417XSK5_9ACTN</name>
<keyword evidence="4" id="KW-1185">Reference proteome</keyword>
<accession>A0A417XSK5</accession>
<sequence>MACWATQPMICSAARVCASSYAAEISGSSAAASGQVFGPVAAVGRRLRTAARINEEMPSSGCCARRRRVEVTGGRTVRRLIDAGAARTTSTRKPGGMVFINSSVGPSFEAVHPTRAAAPGIRFPVYDDLTDRLVKPETDPATGEPDPLTAHVLAVAAGYAYSDGQTVAEMMTRLGMEKCTCLTVTFRNDTMFVAATAHVIQSEDGRVVVVAFRGTEPVNLINWLTDVDTAQQKVRLDEDAPIDVHPGFYRNIRAIRYKLRKALLLALAGKPVDGNLDTPTDRAPMEALYLTGHSLGGAMAALLALLVRRDEEDEASFGGVLSAVYTYGQPMVGSPALAAACDADPRLGGRLFRYVYEGDPIPGMPSRDTGRWGHFGRERQHVTGLGDAGWQQSTSNVGQIRFAGQMAVAFGSLALSQLLVLQRIPVLYRIDDHRPQHYIEKLAPEGAVSEFGDRVYALAPTPALRLRRTIEHWGRRLTSVRPPSRLTNAQPPADQTSSNHRLDQPEERGIEAAQ</sequence>
<dbReference type="Proteomes" id="UP000283644">
    <property type="component" value="Unassembled WGS sequence"/>
</dbReference>
<evidence type="ECO:0000313" key="3">
    <source>
        <dbReference type="EMBL" id="RHW23422.1"/>
    </source>
</evidence>
<dbReference type="InterPro" id="IPR002921">
    <property type="entry name" value="Fungal_lipase-type"/>
</dbReference>
<dbReference type="GO" id="GO:0006629">
    <property type="term" value="P:lipid metabolic process"/>
    <property type="evidence" value="ECO:0007669"/>
    <property type="project" value="InterPro"/>
</dbReference>
<organism evidence="3 4">
    <name type="scientific">Nocardioides immobilis</name>
    <dbReference type="NCBI Taxonomy" id="2049295"/>
    <lineage>
        <taxon>Bacteria</taxon>
        <taxon>Bacillati</taxon>
        <taxon>Actinomycetota</taxon>
        <taxon>Actinomycetes</taxon>
        <taxon>Propionibacteriales</taxon>
        <taxon>Nocardioidaceae</taxon>
        <taxon>Nocardioides</taxon>
    </lineage>
</organism>
<dbReference type="EMBL" id="QXGH01000047">
    <property type="protein sequence ID" value="RHW23422.1"/>
    <property type="molecule type" value="Genomic_DNA"/>
</dbReference>
<dbReference type="InterPro" id="IPR029058">
    <property type="entry name" value="AB_hydrolase_fold"/>
</dbReference>
<dbReference type="Pfam" id="PF01764">
    <property type="entry name" value="Lipase_3"/>
    <property type="match status" value="1"/>
</dbReference>
<dbReference type="SUPFAM" id="SSF53474">
    <property type="entry name" value="alpha/beta-Hydrolases"/>
    <property type="match status" value="1"/>
</dbReference>
<feature type="compositionally biased region" description="Basic and acidic residues" evidence="1">
    <location>
        <begin position="500"/>
        <end position="514"/>
    </location>
</feature>
<evidence type="ECO:0000313" key="4">
    <source>
        <dbReference type="Proteomes" id="UP000283644"/>
    </source>
</evidence>
<comment type="caution">
    <text evidence="3">The sequence shown here is derived from an EMBL/GenBank/DDBJ whole genome shotgun (WGS) entry which is preliminary data.</text>
</comment>
<feature type="region of interest" description="Disordered" evidence="1">
    <location>
        <begin position="477"/>
        <end position="514"/>
    </location>
</feature>
<protein>
    <recommendedName>
        <fullName evidence="2">Fungal lipase-type domain-containing protein</fullName>
    </recommendedName>
</protein>
<dbReference type="PANTHER" id="PTHR45856:SF11">
    <property type="entry name" value="FUNGAL LIPASE-LIKE DOMAIN-CONTAINING PROTEIN"/>
    <property type="match status" value="1"/>
</dbReference>
<dbReference type="AlphaFoldDB" id="A0A417XSK5"/>
<gene>
    <name evidence="3" type="ORF">D0Z08_29790</name>
</gene>
<reference evidence="3 4" key="1">
    <citation type="submission" date="2018-09" db="EMBL/GenBank/DDBJ databases">
        <title>Genome sequencing of Nocardioides immobilis CCTCC AB 2017083 for comparison to Nocardioides silvaticus.</title>
        <authorList>
            <person name="Li C."/>
            <person name="Wang G."/>
        </authorList>
    </citation>
    <scope>NUCLEOTIDE SEQUENCE [LARGE SCALE GENOMIC DNA]</scope>
    <source>
        <strain evidence="3 4">CCTCC AB 2017083</strain>
    </source>
</reference>
<dbReference type="PANTHER" id="PTHR45856">
    <property type="entry name" value="ALPHA/BETA-HYDROLASES SUPERFAMILY PROTEIN"/>
    <property type="match status" value="1"/>
</dbReference>